<organism evidence="7 8">
    <name type="scientific">Nelumbo nucifera</name>
    <name type="common">Sacred lotus</name>
    <dbReference type="NCBI Taxonomy" id="4432"/>
    <lineage>
        <taxon>Eukaryota</taxon>
        <taxon>Viridiplantae</taxon>
        <taxon>Streptophyta</taxon>
        <taxon>Embryophyta</taxon>
        <taxon>Tracheophyta</taxon>
        <taxon>Spermatophyta</taxon>
        <taxon>Magnoliopsida</taxon>
        <taxon>Proteales</taxon>
        <taxon>Nelumbonaceae</taxon>
        <taxon>Nelumbo</taxon>
    </lineage>
</organism>
<keyword evidence="7" id="KW-1185">Reference proteome</keyword>
<evidence type="ECO:0000256" key="1">
    <source>
        <dbReference type="ARBA" id="ARBA00001946"/>
    </source>
</evidence>
<dbReference type="GO" id="GO:0006284">
    <property type="term" value="P:base-excision repair"/>
    <property type="evidence" value="ECO:0000318"/>
    <property type="project" value="GO_Central"/>
</dbReference>
<reference evidence="8" key="1">
    <citation type="submission" date="2025-08" db="UniProtKB">
        <authorList>
            <consortium name="RefSeq"/>
        </authorList>
    </citation>
    <scope>IDENTIFICATION</scope>
</reference>
<dbReference type="GO" id="GO:0008311">
    <property type="term" value="F:double-stranded DNA 3'-5' DNA exonuclease activity"/>
    <property type="evidence" value="ECO:0000318"/>
    <property type="project" value="GO_Central"/>
</dbReference>
<sequence>MKIPSWNVRGIGSARKRALIKEVIKKYDPDIVFIQESKRMEFNDRWARSVWKARGISWVAAPSWGASGGIVTMWNKDVALGMGELIGKYSVSLNFKQQEDGFVWVLTNVYGPNDNRERKELWEELADIRGLWDGPWCVGGEFNVIRFKEETNNTNQRVTTSMRKFNRFVDAFEIKEIPLSPKTFT</sequence>
<evidence type="ECO:0000259" key="6">
    <source>
        <dbReference type="Pfam" id="PF03372"/>
    </source>
</evidence>
<gene>
    <name evidence="8" type="primary">LOC104594028</name>
</gene>
<evidence type="ECO:0000256" key="2">
    <source>
        <dbReference type="ARBA" id="ARBA00007092"/>
    </source>
</evidence>
<name>A0A1U7ZFG1_NELNU</name>
<dbReference type="KEGG" id="nnu:104594028"/>
<dbReference type="PANTHER" id="PTHR22748">
    <property type="entry name" value="AP ENDONUCLEASE"/>
    <property type="match status" value="1"/>
</dbReference>
<dbReference type="GO" id="GO:0003677">
    <property type="term" value="F:DNA binding"/>
    <property type="evidence" value="ECO:0007669"/>
    <property type="project" value="InterPro"/>
</dbReference>
<dbReference type="OMA" id="CEGPWIT"/>
<dbReference type="RefSeq" id="XP_010252447.1">
    <property type="nucleotide sequence ID" value="XM_010254145.1"/>
</dbReference>
<dbReference type="InterPro" id="IPR005135">
    <property type="entry name" value="Endo/exonuclease/phosphatase"/>
</dbReference>
<dbReference type="PANTHER" id="PTHR22748:SF11">
    <property type="entry name" value="OS07G0184032 PROTEIN"/>
    <property type="match status" value="1"/>
</dbReference>
<dbReference type="STRING" id="4432.A0A1U7ZFG1"/>
<dbReference type="Pfam" id="PF03372">
    <property type="entry name" value="Exo_endo_phos"/>
    <property type="match status" value="1"/>
</dbReference>
<dbReference type="GO" id="GO:0003906">
    <property type="term" value="F:DNA-(apurinic or apyrimidinic site) endonuclease activity"/>
    <property type="evidence" value="ECO:0000318"/>
    <property type="project" value="GO_Central"/>
</dbReference>
<dbReference type="GO" id="GO:0008081">
    <property type="term" value="F:phosphoric diester hydrolase activity"/>
    <property type="evidence" value="ECO:0000318"/>
    <property type="project" value="GO_Central"/>
</dbReference>
<comment type="cofactor">
    <cofactor evidence="1">
        <name>Mg(2+)</name>
        <dbReference type="ChEBI" id="CHEBI:18420"/>
    </cofactor>
</comment>
<dbReference type="Gene3D" id="3.60.10.10">
    <property type="entry name" value="Endonuclease/exonuclease/phosphatase"/>
    <property type="match status" value="1"/>
</dbReference>
<evidence type="ECO:0000313" key="8">
    <source>
        <dbReference type="RefSeq" id="XP_010252447.1"/>
    </source>
</evidence>
<comment type="similarity">
    <text evidence="2">Belongs to the DNA repair enzymes AP/ExoA family.</text>
</comment>
<dbReference type="Proteomes" id="UP000189703">
    <property type="component" value="Unplaced"/>
</dbReference>
<accession>A0A1U7ZFG1</accession>
<evidence type="ECO:0000256" key="3">
    <source>
        <dbReference type="ARBA" id="ARBA00022723"/>
    </source>
</evidence>
<keyword evidence="4" id="KW-0378">Hydrolase</keyword>
<dbReference type="InterPro" id="IPR036691">
    <property type="entry name" value="Endo/exonu/phosph_ase_sf"/>
</dbReference>
<dbReference type="OrthoDB" id="1881450at2759"/>
<dbReference type="InterPro" id="IPR020847">
    <property type="entry name" value="AP_endonuclease_F1_BS"/>
</dbReference>
<dbReference type="SUPFAM" id="SSF56219">
    <property type="entry name" value="DNase I-like"/>
    <property type="match status" value="1"/>
</dbReference>
<evidence type="ECO:0000313" key="7">
    <source>
        <dbReference type="Proteomes" id="UP000189703"/>
    </source>
</evidence>
<dbReference type="eggNOG" id="KOG1075">
    <property type="taxonomic scope" value="Eukaryota"/>
</dbReference>
<dbReference type="InterPro" id="IPR004808">
    <property type="entry name" value="AP_endonuc_1"/>
</dbReference>
<evidence type="ECO:0000256" key="5">
    <source>
        <dbReference type="ARBA" id="ARBA00022842"/>
    </source>
</evidence>
<dbReference type="PROSITE" id="PS00726">
    <property type="entry name" value="AP_NUCLEASE_F1_1"/>
    <property type="match status" value="1"/>
</dbReference>
<feature type="domain" description="Endonuclease/exonuclease/phosphatase" evidence="6">
    <location>
        <begin position="5"/>
        <end position="144"/>
    </location>
</feature>
<dbReference type="GeneID" id="104594028"/>
<dbReference type="AlphaFoldDB" id="A0A1U7ZFG1"/>
<keyword evidence="5" id="KW-0460">Magnesium</keyword>
<proteinExistence type="inferred from homology"/>
<dbReference type="GO" id="GO:0046872">
    <property type="term" value="F:metal ion binding"/>
    <property type="evidence" value="ECO:0007669"/>
    <property type="project" value="UniProtKB-KW"/>
</dbReference>
<dbReference type="InParanoid" id="A0A1U7ZFG1"/>
<evidence type="ECO:0000256" key="4">
    <source>
        <dbReference type="ARBA" id="ARBA00022801"/>
    </source>
</evidence>
<protein>
    <submittedName>
        <fullName evidence="8">Uncharacterized protein LOC104594028</fullName>
    </submittedName>
</protein>
<dbReference type="GO" id="GO:0005634">
    <property type="term" value="C:nucleus"/>
    <property type="evidence" value="ECO:0000318"/>
    <property type="project" value="GO_Central"/>
</dbReference>
<keyword evidence="3" id="KW-0479">Metal-binding</keyword>